<evidence type="ECO:0000256" key="5">
    <source>
        <dbReference type="ARBA" id="ARBA00023136"/>
    </source>
</evidence>
<accession>A0ABQ5N5N9</accession>
<dbReference type="PANTHER" id="PTHR21716:SF68">
    <property type="entry name" value="TRANSPORT PROTEIN YTVI-RELATED"/>
    <property type="match status" value="1"/>
</dbReference>
<dbReference type="NCBIfam" id="TIGR02872">
    <property type="entry name" value="spore_ytvI"/>
    <property type="match status" value="1"/>
</dbReference>
<keyword evidence="8" id="KW-1185">Reference proteome</keyword>
<gene>
    <name evidence="7" type="ORF">bsdE14_18650</name>
</gene>
<evidence type="ECO:0000256" key="3">
    <source>
        <dbReference type="ARBA" id="ARBA00022692"/>
    </source>
</evidence>
<evidence type="ECO:0000313" key="7">
    <source>
        <dbReference type="EMBL" id="GLC30455.1"/>
    </source>
</evidence>
<comment type="similarity">
    <text evidence="2">Belongs to the autoinducer-2 exporter (AI-2E) (TC 2.A.86) family.</text>
</comment>
<organism evidence="7 8">
    <name type="scientific">Clostridium omnivorum</name>
    <dbReference type="NCBI Taxonomy" id="1604902"/>
    <lineage>
        <taxon>Bacteria</taxon>
        <taxon>Bacillati</taxon>
        <taxon>Bacillota</taxon>
        <taxon>Clostridia</taxon>
        <taxon>Eubacteriales</taxon>
        <taxon>Clostridiaceae</taxon>
        <taxon>Clostridium</taxon>
    </lineage>
</organism>
<protein>
    <submittedName>
        <fullName evidence="7">Sporulation integral membrane protein YtvI</fullName>
    </submittedName>
</protein>
<keyword evidence="5 6" id="KW-0472">Membrane</keyword>
<dbReference type="RefSeq" id="WP_264849720.1">
    <property type="nucleotide sequence ID" value="NZ_BRXR01000001.1"/>
</dbReference>
<sequence>MDNLLEKLNKLAVFFIAYTIIFLVFFKTLGYTLPFVLAFLFALLLHKPTKYLIEKFKFSNSIASLLTTFLFFSIIISLLSWGITSLTSEAIQLGKNTQSYIVQNTDNISNFFDRAQNYYKNLDPTILSAIESNLSSTASKASKTAVDITTKMVSGTVSFLGYIPYILMLVLCTLLATYFFTKDFTSAKDKFLDVIPSHKSDKLFYVFNESKKMLGNYMLSYMLIISLTFLETLIGFVLLDVKYAVILSILSAIFDILPVLGIGTIYLPLALIYFLSKNYFVAIWVVVLYVVVTIVRQIVEPKIVSSSLGIHPVPILAAIFIGLKANGVSGMFFCIFLVVSYTTLKKVNVL</sequence>
<feature type="transmembrane region" description="Helical" evidence="6">
    <location>
        <begin position="12"/>
        <end position="45"/>
    </location>
</feature>
<dbReference type="InterPro" id="IPR014227">
    <property type="entry name" value="YtvI-like"/>
</dbReference>
<reference evidence="7 8" key="1">
    <citation type="journal article" date="2024" name="Int. J. Syst. Evol. Microbiol.">
        <title>Clostridium omnivorum sp. nov., isolated from anoxic soil under the treatment of reductive soil disinfestation.</title>
        <authorList>
            <person name="Ueki A."/>
            <person name="Tonouchi A."/>
            <person name="Kaku N."/>
            <person name="Honma S."/>
            <person name="Ueki K."/>
        </authorList>
    </citation>
    <scope>NUCLEOTIDE SEQUENCE [LARGE SCALE GENOMIC DNA]</scope>
    <source>
        <strain evidence="7 8">E14</strain>
    </source>
</reference>
<proteinExistence type="inferred from homology"/>
<feature type="transmembrane region" description="Helical" evidence="6">
    <location>
        <begin position="319"/>
        <end position="344"/>
    </location>
</feature>
<dbReference type="EMBL" id="BRXR01000001">
    <property type="protein sequence ID" value="GLC30455.1"/>
    <property type="molecule type" value="Genomic_DNA"/>
</dbReference>
<dbReference type="Pfam" id="PF01594">
    <property type="entry name" value="AI-2E_transport"/>
    <property type="match status" value="1"/>
</dbReference>
<evidence type="ECO:0000256" key="4">
    <source>
        <dbReference type="ARBA" id="ARBA00022989"/>
    </source>
</evidence>
<comment type="subcellular location">
    <subcellularLocation>
        <location evidence="1">Membrane</location>
        <topology evidence="1">Multi-pass membrane protein</topology>
    </subcellularLocation>
</comment>
<feature type="transmembrane region" description="Helical" evidence="6">
    <location>
        <begin position="219"/>
        <end position="239"/>
    </location>
</feature>
<feature type="transmembrane region" description="Helical" evidence="6">
    <location>
        <begin position="65"/>
        <end position="83"/>
    </location>
</feature>
<dbReference type="Proteomes" id="UP001208567">
    <property type="component" value="Unassembled WGS sequence"/>
</dbReference>
<evidence type="ECO:0000256" key="1">
    <source>
        <dbReference type="ARBA" id="ARBA00004141"/>
    </source>
</evidence>
<name>A0ABQ5N5N9_9CLOT</name>
<keyword evidence="3 6" id="KW-0812">Transmembrane</keyword>
<evidence type="ECO:0000256" key="2">
    <source>
        <dbReference type="ARBA" id="ARBA00009773"/>
    </source>
</evidence>
<feature type="transmembrane region" description="Helical" evidence="6">
    <location>
        <begin position="279"/>
        <end position="299"/>
    </location>
</feature>
<keyword evidence="4 6" id="KW-1133">Transmembrane helix</keyword>
<dbReference type="PANTHER" id="PTHR21716">
    <property type="entry name" value="TRANSMEMBRANE PROTEIN"/>
    <property type="match status" value="1"/>
</dbReference>
<comment type="caution">
    <text evidence="7">The sequence shown here is derived from an EMBL/GenBank/DDBJ whole genome shotgun (WGS) entry which is preliminary data.</text>
</comment>
<feature type="transmembrane region" description="Helical" evidence="6">
    <location>
        <begin position="162"/>
        <end position="181"/>
    </location>
</feature>
<evidence type="ECO:0000256" key="6">
    <source>
        <dbReference type="SAM" id="Phobius"/>
    </source>
</evidence>
<feature type="transmembrane region" description="Helical" evidence="6">
    <location>
        <begin position="245"/>
        <end position="267"/>
    </location>
</feature>
<evidence type="ECO:0000313" key="8">
    <source>
        <dbReference type="Proteomes" id="UP001208567"/>
    </source>
</evidence>
<dbReference type="InterPro" id="IPR002549">
    <property type="entry name" value="AI-2E-like"/>
</dbReference>